<keyword evidence="3" id="KW-1185">Reference proteome</keyword>
<dbReference type="AlphaFoldDB" id="A0A8T0SBE8"/>
<dbReference type="Proteomes" id="UP000823388">
    <property type="component" value="Chromosome 5N"/>
</dbReference>
<reference evidence="2" key="1">
    <citation type="submission" date="2020-05" db="EMBL/GenBank/DDBJ databases">
        <title>WGS assembly of Panicum virgatum.</title>
        <authorList>
            <person name="Lovell J.T."/>
            <person name="Jenkins J."/>
            <person name="Shu S."/>
            <person name="Juenger T.E."/>
            <person name="Schmutz J."/>
        </authorList>
    </citation>
    <scope>NUCLEOTIDE SEQUENCE</scope>
    <source>
        <strain evidence="2">AP13</strain>
    </source>
</reference>
<dbReference type="EMBL" id="CM029046">
    <property type="protein sequence ID" value="KAG2593749.1"/>
    <property type="molecule type" value="Genomic_DNA"/>
</dbReference>
<evidence type="ECO:0000313" key="2">
    <source>
        <dbReference type="EMBL" id="KAG2593749.1"/>
    </source>
</evidence>
<gene>
    <name evidence="2" type="ORF">PVAP13_5NG012603</name>
</gene>
<name>A0A8T0SBE8_PANVG</name>
<evidence type="ECO:0000313" key="3">
    <source>
        <dbReference type="Proteomes" id="UP000823388"/>
    </source>
</evidence>
<proteinExistence type="predicted"/>
<accession>A0A8T0SBE8</accession>
<protein>
    <submittedName>
        <fullName evidence="2">Uncharacterized protein</fullName>
    </submittedName>
</protein>
<organism evidence="2 3">
    <name type="scientific">Panicum virgatum</name>
    <name type="common">Blackwell switchgrass</name>
    <dbReference type="NCBI Taxonomy" id="38727"/>
    <lineage>
        <taxon>Eukaryota</taxon>
        <taxon>Viridiplantae</taxon>
        <taxon>Streptophyta</taxon>
        <taxon>Embryophyta</taxon>
        <taxon>Tracheophyta</taxon>
        <taxon>Spermatophyta</taxon>
        <taxon>Magnoliopsida</taxon>
        <taxon>Liliopsida</taxon>
        <taxon>Poales</taxon>
        <taxon>Poaceae</taxon>
        <taxon>PACMAD clade</taxon>
        <taxon>Panicoideae</taxon>
        <taxon>Panicodae</taxon>
        <taxon>Paniceae</taxon>
        <taxon>Panicinae</taxon>
        <taxon>Panicum</taxon>
        <taxon>Panicum sect. Hiantes</taxon>
    </lineage>
</organism>
<sequence>MAHYQEVDYCSEEVRSVASPAGFGRHGGVQQHGVTHRQPRPPPPPRPPRPRRLRPLPGARDQGRGGHQHLHGRGPRAQGDLPRPLRLISCFTRAQLQRRRRTYLDWTGGTYRIRTCVLPVFSYDVQNLCARSTVSAYFAGLHTHPVSVCSTKISS</sequence>
<comment type="caution">
    <text evidence="2">The sequence shown here is derived from an EMBL/GenBank/DDBJ whole genome shotgun (WGS) entry which is preliminary data.</text>
</comment>
<evidence type="ECO:0000256" key="1">
    <source>
        <dbReference type="SAM" id="MobiDB-lite"/>
    </source>
</evidence>
<feature type="region of interest" description="Disordered" evidence="1">
    <location>
        <begin position="19"/>
        <end position="82"/>
    </location>
</feature>